<dbReference type="Proteomes" id="UP001607302">
    <property type="component" value="Unassembled WGS sequence"/>
</dbReference>
<proteinExistence type="predicted"/>
<gene>
    <name evidence="1" type="ORF">V1478_015156</name>
</gene>
<dbReference type="EMBL" id="JAUDFV010000155">
    <property type="protein sequence ID" value="KAL2715458.1"/>
    <property type="molecule type" value="Genomic_DNA"/>
</dbReference>
<keyword evidence="2" id="KW-1185">Reference proteome</keyword>
<name>A0ABD2A497_VESSQ</name>
<reference evidence="1 2" key="1">
    <citation type="journal article" date="2024" name="Ann. Entomol. Soc. Am.">
        <title>Genomic analyses of the southern and eastern yellowjacket wasps (Hymenoptera: Vespidae) reveal evolutionary signatures of social life.</title>
        <authorList>
            <person name="Catto M.A."/>
            <person name="Caine P.B."/>
            <person name="Orr S.E."/>
            <person name="Hunt B.G."/>
            <person name="Goodisman M.A.D."/>
        </authorList>
    </citation>
    <scope>NUCLEOTIDE SEQUENCE [LARGE SCALE GENOMIC DNA]</scope>
    <source>
        <strain evidence="1">233</strain>
        <tissue evidence="1">Head and thorax</tissue>
    </source>
</reference>
<protein>
    <submittedName>
        <fullName evidence="1">Uncharacterized protein</fullName>
    </submittedName>
</protein>
<feature type="non-terminal residue" evidence="1">
    <location>
        <position position="1"/>
    </location>
</feature>
<dbReference type="AlphaFoldDB" id="A0ABD2A497"/>
<evidence type="ECO:0000313" key="1">
    <source>
        <dbReference type="EMBL" id="KAL2715458.1"/>
    </source>
</evidence>
<evidence type="ECO:0000313" key="2">
    <source>
        <dbReference type="Proteomes" id="UP001607302"/>
    </source>
</evidence>
<comment type="caution">
    <text evidence="1">The sequence shown here is derived from an EMBL/GenBank/DDBJ whole genome shotgun (WGS) entry which is preliminary data.</text>
</comment>
<organism evidence="1 2">
    <name type="scientific">Vespula squamosa</name>
    <name type="common">Southern yellow jacket</name>
    <name type="synonym">Wasp</name>
    <dbReference type="NCBI Taxonomy" id="30214"/>
    <lineage>
        <taxon>Eukaryota</taxon>
        <taxon>Metazoa</taxon>
        <taxon>Ecdysozoa</taxon>
        <taxon>Arthropoda</taxon>
        <taxon>Hexapoda</taxon>
        <taxon>Insecta</taxon>
        <taxon>Pterygota</taxon>
        <taxon>Neoptera</taxon>
        <taxon>Endopterygota</taxon>
        <taxon>Hymenoptera</taxon>
        <taxon>Apocrita</taxon>
        <taxon>Aculeata</taxon>
        <taxon>Vespoidea</taxon>
        <taxon>Vespidae</taxon>
        <taxon>Vespinae</taxon>
        <taxon>Vespula</taxon>
    </lineage>
</organism>
<accession>A0ABD2A497</accession>
<sequence>WNCALAVFGCARRKQSRSFERLCRLLAQFYIDFRRVYIVAPMGCIEIVHSRSSDARDENKVGPSNDFVDFWLSFALTFDECTSQLTRDAFPASDNEGETQDECSIIYFFDFLCNIEIVHSRSSDGRDENKVGLSNDFVDFWLNFALTFDECTSQLPRDASPGSDNEGETQEECSNLFCFSSELCTGCVLLHVTIPESNLRSTLT</sequence>